<dbReference type="Pfam" id="PF10672">
    <property type="entry name" value="Methyltrans_SAM"/>
    <property type="match status" value="1"/>
</dbReference>
<dbReference type="PANTHER" id="PTHR43042:SF3">
    <property type="entry name" value="RIBOSOMAL RNA LARGE SUBUNIT METHYLTRANSFERASE YWBD-RELATED"/>
    <property type="match status" value="1"/>
</dbReference>
<dbReference type="InterPro" id="IPR000241">
    <property type="entry name" value="RlmKL-like_Mtase"/>
</dbReference>
<dbReference type="Proteomes" id="UP000503297">
    <property type="component" value="Chromosome"/>
</dbReference>
<dbReference type="Pfam" id="PF22020">
    <property type="entry name" value="RlmL_1st"/>
    <property type="match status" value="1"/>
</dbReference>
<sequence length="774" mass="83226">MTDNRELFASCLSGMEGQLAAELKDMGIRRVRPLAGGVAFFGTPRDALRACLWSRLASRVLLVVGRVSACDAHSLYDEAAALAWEHVVLPSARVAVHATGTNEQLRNTRFTALRVKDAVVDRLREQGAAWESAEERPLRASIDVRVRDERATLSLDLTGRALGMRPYLPHDASSDAATETLLASGALHMANWRGLSAAGAAFIDPVCGNGALLVEAASLACDRAPGLGRVEWGFQGWQGFDPAEWERLTAEAHERFAAGLRCVAGGAAEAGAEAAAPDAGVAPDLQTVRLVGASASSAAVARARDALRRAGLRSVASVELFDMSSIEGLVTRVAAVAARQSGDSAAAMLVACAPEAHAGGKAAAQAAGASAFLAACETAPEGARFALIDCGAAALRFPREGAEHLRVGAGRVASDLRVFQGRPDAGTVVEIPDSAGGAPHRVRVNDEASVQFASRLRKVLKERRKWAAQQGVTCYRLYDADLPEYAAAIDVYESALRPAGVRFLHVSEYAAPRSIDPQKARRRFDDILALAPVVCGVRPEHVFSKTRQRDKGGSQYRDAGTSSYVTTVAEGGHLFEVDLAGRLDTGIFLDHRITRGLVQRHAADARFLNLFGYTGTATVYAAAGGARSSLTVDLSQTYLEWADRNLVANGFDGQEHRFQKADVMAWLTDARRSGRRFDLVFVDPPTFSNSKAMGRRTWDVQRDHVELLIGVSRVLSEDGLAIFSCNLRSFKPDVERLSQYGVLLEDISADTIPADFARTPKIHHCYYVRRGEAR</sequence>
<keyword evidence="5 6" id="KW-0949">S-adenosyl-L-methionine</keyword>
<dbReference type="PANTHER" id="PTHR43042">
    <property type="entry name" value="SAM-DEPENDENT METHYLTRANSFERASE"/>
    <property type="match status" value="1"/>
</dbReference>
<evidence type="ECO:0000313" key="9">
    <source>
        <dbReference type="EMBL" id="QKF07873.1"/>
    </source>
</evidence>
<evidence type="ECO:0000259" key="8">
    <source>
        <dbReference type="PROSITE" id="PS51165"/>
    </source>
</evidence>
<dbReference type="HAMAP" id="MF_01858">
    <property type="entry name" value="23SrRNA_methyltr_KL"/>
    <property type="match status" value="1"/>
</dbReference>
<dbReference type="PROSITE" id="PS51165">
    <property type="entry name" value="THUMP"/>
    <property type="match status" value="1"/>
</dbReference>
<dbReference type="CDD" id="cd02440">
    <property type="entry name" value="AdoMet_MTases"/>
    <property type="match status" value="1"/>
</dbReference>
<keyword evidence="7" id="KW-0694">RNA-binding</keyword>
<dbReference type="GO" id="GO:0070043">
    <property type="term" value="F:rRNA (guanine-N7-)-methyltransferase activity"/>
    <property type="evidence" value="ECO:0007669"/>
    <property type="project" value="UniProtKB-UniRule"/>
</dbReference>
<proteinExistence type="inferred from homology"/>
<evidence type="ECO:0000256" key="2">
    <source>
        <dbReference type="ARBA" id="ARBA00022552"/>
    </source>
</evidence>
<evidence type="ECO:0000256" key="4">
    <source>
        <dbReference type="ARBA" id="ARBA00022679"/>
    </source>
</evidence>
<feature type="domain" description="THUMP" evidence="8">
    <location>
        <begin position="46"/>
        <end position="157"/>
    </location>
</feature>
<accession>A0A6M8J5H7</accession>
<evidence type="ECO:0000256" key="1">
    <source>
        <dbReference type="ARBA" id="ARBA00022490"/>
    </source>
</evidence>
<dbReference type="EC" id="2.1.1.264" evidence="6"/>
<keyword evidence="10" id="KW-1185">Reference proteome</keyword>
<dbReference type="InterPro" id="IPR017244">
    <property type="entry name" value="23SrRNA_methyltr_KL"/>
</dbReference>
<dbReference type="GO" id="GO:0005737">
    <property type="term" value="C:cytoplasm"/>
    <property type="evidence" value="ECO:0007669"/>
    <property type="project" value="UniProtKB-SubCell"/>
</dbReference>
<comment type="function">
    <text evidence="6">Specifically methylates the guanine in position 2445 (m2G2445) and the guanine in position 2069 (m7G2069) of 23S rRNA.</text>
</comment>
<comment type="catalytic activity">
    <reaction evidence="6">
        <text>guanosine(2445) in 23S rRNA + S-adenosyl-L-methionine = N(2)-methylguanosine(2445) in 23S rRNA + S-adenosyl-L-homocysteine + H(+)</text>
        <dbReference type="Rhea" id="RHEA:42740"/>
        <dbReference type="Rhea" id="RHEA-COMP:10215"/>
        <dbReference type="Rhea" id="RHEA-COMP:10216"/>
        <dbReference type="ChEBI" id="CHEBI:15378"/>
        <dbReference type="ChEBI" id="CHEBI:57856"/>
        <dbReference type="ChEBI" id="CHEBI:59789"/>
        <dbReference type="ChEBI" id="CHEBI:74269"/>
        <dbReference type="ChEBI" id="CHEBI:74481"/>
        <dbReference type="EC" id="2.1.1.173"/>
    </reaction>
</comment>
<dbReference type="AlphaFoldDB" id="A0A6M8J5H7"/>
<dbReference type="Gene3D" id="3.30.2130.30">
    <property type="match status" value="1"/>
</dbReference>
<comment type="catalytic activity">
    <reaction evidence="6">
        <text>guanosine(2069) in 23S rRNA + S-adenosyl-L-methionine = N(2)-methylguanosine(2069) in 23S rRNA + S-adenosyl-L-homocysteine + H(+)</text>
        <dbReference type="Rhea" id="RHEA:43772"/>
        <dbReference type="Rhea" id="RHEA-COMP:10688"/>
        <dbReference type="Rhea" id="RHEA-COMP:10689"/>
        <dbReference type="ChEBI" id="CHEBI:15378"/>
        <dbReference type="ChEBI" id="CHEBI:57856"/>
        <dbReference type="ChEBI" id="CHEBI:59789"/>
        <dbReference type="ChEBI" id="CHEBI:74269"/>
        <dbReference type="ChEBI" id="CHEBI:74481"/>
        <dbReference type="EC" id="2.1.1.264"/>
    </reaction>
</comment>
<evidence type="ECO:0000256" key="6">
    <source>
        <dbReference type="HAMAP-Rule" id="MF_01858"/>
    </source>
</evidence>
<dbReference type="Pfam" id="PF02926">
    <property type="entry name" value="THUMP"/>
    <property type="match status" value="1"/>
</dbReference>
<dbReference type="GO" id="GO:0052915">
    <property type="term" value="F:23S rRNA (guanine(2445)-N(2))-methyltransferase activity"/>
    <property type="evidence" value="ECO:0007669"/>
    <property type="project" value="UniProtKB-UniRule"/>
</dbReference>
<dbReference type="NCBIfam" id="NF008748">
    <property type="entry name" value="PRK11783.1"/>
    <property type="match status" value="1"/>
</dbReference>
<name>A0A6M8J5H7_9ACTN</name>
<dbReference type="Pfam" id="PF01170">
    <property type="entry name" value="UPF0020"/>
    <property type="match status" value="1"/>
</dbReference>
<dbReference type="EMBL" id="CP053716">
    <property type="protein sequence ID" value="QKF07873.1"/>
    <property type="molecule type" value="Genomic_DNA"/>
</dbReference>
<dbReference type="RefSeq" id="WP_172301473.1">
    <property type="nucleotide sequence ID" value="NZ_CP053716.1"/>
</dbReference>
<dbReference type="InterPro" id="IPR029063">
    <property type="entry name" value="SAM-dependent_MTases_sf"/>
</dbReference>
<dbReference type="InterPro" id="IPR004114">
    <property type="entry name" value="THUMP_dom"/>
</dbReference>
<keyword evidence="2 6" id="KW-0698">rRNA processing</keyword>
<evidence type="ECO:0000313" key="10">
    <source>
        <dbReference type="Proteomes" id="UP000503297"/>
    </source>
</evidence>
<keyword evidence="4 6" id="KW-0808">Transferase</keyword>
<dbReference type="EC" id="2.1.1.173" evidence="6"/>
<gene>
    <name evidence="9" type="primary">rlmKL</name>
    <name evidence="6" type="synonym">rlmL</name>
    <name evidence="9" type="ORF">HLV38_06965</name>
</gene>
<dbReference type="GO" id="GO:0003723">
    <property type="term" value="F:RNA binding"/>
    <property type="evidence" value="ECO:0007669"/>
    <property type="project" value="UniProtKB-UniRule"/>
</dbReference>
<dbReference type="Gene3D" id="3.40.50.150">
    <property type="entry name" value="Vaccinia Virus protein VP39"/>
    <property type="match status" value="2"/>
</dbReference>
<comment type="subcellular location">
    <subcellularLocation>
        <location evidence="6">Cytoplasm</location>
    </subcellularLocation>
</comment>
<evidence type="ECO:0000256" key="3">
    <source>
        <dbReference type="ARBA" id="ARBA00022603"/>
    </source>
</evidence>
<comment type="similarity">
    <text evidence="6">Belongs to the methyltransferase superfamily. RlmKL family.</text>
</comment>
<protein>
    <recommendedName>
        <fullName evidence="6">Ribosomal RNA large subunit methyltransferase K/L</fullName>
    </recommendedName>
    <domain>
        <recommendedName>
            <fullName evidence="6">23S rRNA m2G2445 methyltransferase</fullName>
            <ecNumber evidence="6">2.1.1.173</ecNumber>
        </recommendedName>
        <alternativeName>
            <fullName evidence="6">rRNA (guanine-N(2)-)-methyltransferase RlmL</fullName>
        </alternativeName>
    </domain>
    <domain>
        <recommendedName>
            <fullName evidence="6">23S rRNA m7G2069 methyltransferase</fullName>
            <ecNumber evidence="6">2.1.1.264</ecNumber>
        </recommendedName>
        <alternativeName>
            <fullName evidence="6">rRNA (guanine-N(7)-)-methyltransferase RlmK</fullName>
        </alternativeName>
    </domain>
</protein>
<dbReference type="InterPro" id="IPR019614">
    <property type="entry name" value="SAM-dep_methyl-trfase"/>
</dbReference>
<keyword evidence="1 6" id="KW-0963">Cytoplasm</keyword>
<dbReference type="KEGG" id="bwa:HLV38_06965"/>
<evidence type="ECO:0000256" key="5">
    <source>
        <dbReference type="ARBA" id="ARBA00022691"/>
    </source>
</evidence>
<dbReference type="CDD" id="cd11715">
    <property type="entry name" value="THUMP_AdoMetMT"/>
    <property type="match status" value="1"/>
</dbReference>
<dbReference type="InterPro" id="IPR054170">
    <property type="entry name" value="RlmL_1st"/>
</dbReference>
<keyword evidence="3 6" id="KW-0489">Methyltransferase</keyword>
<evidence type="ECO:0000256" key="7">
    <source>
        <dbReference type="PROSITE-ProRule" id="PRU00529"/>
    </source>
</evidence>
<dbReference type="SMART" id="SM00981">
    <property type="entry name" value="THUMP"/>
    <property type="match status" value="1"/>
</dbReference>
<dbReference type="PIRSF" id="PIRSF037618">
    <property type="entry name" value="RNA_Mtase_bacteria_prd"/>
    <property type="match status" value="1"/>
</dbReference>
<dbReference type="Gene3D" id="3.30.750.80">
    <property type="entry name" value="RNA methyltransferase domain (HRMD) like"/>
    <property type="match status" value="1"/>
</dbReference>
<reference evidence="10" key="1">
    <citation type="submission" date="2020-05" db="EMBL/GenBank/DDBJ databases">
        <title>Novel species in genus Nocardioides.</title>
        <authorList>
            <person name="Zhang G."/>
        </authorList>
    </citation>
    <scope>NUCLEOTIDE SEQUENCE [LARGE SCALE GENOMIC DNA]</scope>
    <source>
        <strain evidence="10">zg-1050</strain>
    </source>
</reference>
<organism evidence="9 10">
    <name type="scientific">Berryella wangjianweii</name>
    <dbReference type="NCBI Taxonomy" id="2734634"/>
    <lineage>
        <taxon>Bacteria</taxon>
        <taxon>Bacillati</taxon>
        <taxon>Actinomycetota</taxon>
        <taxon>Coriobacteriia</taxon>
        <taxon>Eggerthellales</taxon>
        <taxon>Eggerthellaceae</taxon>
        <taxon>Berryella</taxon>
    </lineage>
</organism>
<dbReference type="SUPFAM" id="SSF53335">
    <property type="entry name" value="S-adenosyl-L-methionine-dependent methyltransferases"/>
    <property type="match status" value="2"/>
</dbReference>